<organism evidence="6 7">
    <name type="scientific">Stieleria neptunia</name>
    <dbReference type="NCBI Taxonomy" id="2527979"/>
    <lineage>
        <taxon>Bacteria</taxon>
        <taxon>Pseudomonadati</taxon>
        <taxon>Planctomycetota</taxon>
        <taxon>Planctomycetia</taxon>
        <taxon>Pirellulales</taxon>
        <taxon>Pirellulaceae</taxon>
        <taxon>Stieleria</taxon>
    </lineage>
</organism>
<dbReference type="Proteomes" id="UP000319004">
    <property type="component" value="Chromosome"/>
</dbReference>
<keyword evidence="3 4" id="KW-0408">Iron</keyword>
<gene>
    <name evidence="6" type="ORF">Enr13x_25220</name>
</gene>
<dbReference type="InterPro" id="IPR055557">
    <property type="entry name" value="DUF7133"/>
</dbReference>
<evidence type="ECO:0000256" key="1">
    <source>
        <dbReference type="ARBA" id="ARBA00022617"/>
    </source>
</evidence>
<dbReference type="SUPFAM" id="SSF46626">
    <property type="entry name" value="Cytochrome c"/>
    <property type="match status" value="1"/>
</dbReference>
<dbReference type="InterPro" id="IPR011041">
    <property type="entry name" value="Quinoprot_gluc/sorb_DH_b-prop"/>
</dbReference>
<sequence length="1151" mass="124342">MTFQLCSSLWCRQTVRDGHGGIRSLRSRVGMIALLAGVVGLTNVVGLRGLGIRTVRAADVETARPLPPEIAQASQEPIEAMSAIRIPEGWTISLWAAEPDVANVVAFDIDRQGHLYACETFRQNRGVTDNRGHDQQWLMADLASRTVQDRIDYHKRLLGEAAVTYTQHDDRIRRLSDTDGDGRADKSVVLASGFHQLEEGTGAGVLAVDGDVYYTCIPKLWKLVDQDGDGKADERVVLSDGYGVRVAFRGHDLHGLIRGYDGRLYFTIGDRGYHLRTAEGEVLSDPASGAVFRCELDGTGLEVFARGLRNPQELAFNDRGDWFTVDNNSDSGDQARIVHLLQDGDTGWRMYYQYLSDRGPFNREKIWQPVNPDQPASIIPPVANFTDGPSGLAYYPGTGFGDQLDDTFLICDFRGGPSNSGIRTFNVEPAGATYKLVADDQPIWTCLATDVAFGPDGALYVSDWVDGWDGLGKARIYRISDPDHADDPIVADVQQRLAGDWDALSPQTLAGLIGHADRRIRLQSQWALASRGATDTLAAIAADADASPKARLHAAWGLGQIARHSASSDAPDAAAKQALIKLIADADADLSAAALAIVGEQGWTGASQAAQTALNSENPRVRYAAIDALGRLKDASAIEAVLTQAGTVDAKDPAIRHAASMYLARAVKADRIAILAKHPNATVRLSGVIALRRLASGSVGKFLHDPDPRVVLEAARAIHDKPIEFATAALAELIQQPLESEALARRVLNANYRIGSAESANAIATYATRSEASEAMRIEAIEMLGDWSTPGPLDRVLGDYRPLDKRDAALAAAALEPQIDLLMVAPENVRLRAIEVAASLGIKKIAGALVDQVAETRRSSDARARALVALARLDASSAVRLAESIPVDNARGPLGLASLSVLADHAAEKSIDRFVTSTSNADTRMRQQAWDILAELKSPKADAAIRQAVDQYLDGSLDARVQLNVIEAAKGRLDDARQKRLDEYRTEVAQSQPLGKWLDSLSGGDPERGAALFFGKTELSCVRCHKVDRAGGEVGPNLTVIGKERDARYLLESICLPDAKIAKGFETAVIVDLDGRVHSGIVKSENDDVVELILADGSQQRILQDDIEVRRKGNSSMPADLTKHLTARELRDLVAYLASLQVDPRSATDVE</sequence>
<dbReference type="KEGG" id="snep:Enr13x_25220"/>
<dbReference type="RefSeq" id="WP_145386271.1">
    <property type="nucleotide sequence ID" value="NZ_CP037423.1"/>
</dbReference>
<dbReference type="Pfam" id="PF23500">
    <property type="entry name" value="DUF7133"/>
    <property type="match status" value="1"/>
</dbReference>
<dbReference type="Gene3D" id="2.120.10.30">
    <property type="entry name" value="TolB, C-terminal domain"/>
    <property type="match status" value="1"/>
</dbReference>
<dbReference type="InterPro" id="IPR009056">
    <property type="entry name" value="Cyt_c-like_dom"/>
</dbReference>
<protein>
    <submittedName>
        <fullName evidence="6">HEAT repeat protein</fullName>
    </submittedName>
</protein>
<proteinExistence type="predicted"/>
<dbReference type="PANTHER" id="PTHR33546">
    <property type="entry name" value="LARGE, MULTIFUNCTIONAL SECRETED PROTEIN-RELATED"/>
    <property type="match status" value="1"/>
</dbReference>
<dbReference type="InterPro" id="IPR011989">
    <property type="entry name" value="ARM-like"/>
</dbReference>
<dbReference type="Gene3D" id="1.25.10.10">
    <property type="entry name" value="Leucine-rich Repeat Variant"/>
    <property type="match status" value="1"/>
</dbReference>
<dbReference type="AlphaFoldDB" id="A0A518HPA0"/>
<dbReference type="InterPro" id="IPR013428">
    <property type="entry name" value="Membrane-bound_put_N"/>
</dbReference>
<dbReference type="Gene3D" id="1.10.760.10">
    <property type="entry name" value="Cytochrome c-like domain"/>
    <property type="match status" value="1"/>
</dbReference>
<dbReference type="SUPFAM" id="SSF50952">
    <property type="entry name" value="Soluble quinoprotein glucose dehydrogenase"/>
    <property type="match status" value="1"/>
</dbReference>
<dbReference type="GO" id="GO:0020037">
    <property type="term" value="F:heme binding"/>
    <property type="evidence" value="ECO:0007669"/>
    <property type="project" value="InterPro"/>
</dbReference>
<reference evidence="6 7" key="1">
    <citation type="submission" date="2019-03" db="EMBL/GenBank/DDBJ databases">
        <title>Deep-cultivation of Planctomycetes and their phenomic and genomic characterization uncovers novel biology.</title>
        <authorList>
            <person name="Wiegand S."/>
            <person name="Jogler M."/>
            <person name="Boedeker C."/>
            <person name="Pinto D."/>
            <person name="Vollmers J."/>
            <person name="Rivas-Marin E."/>
            <person name="Kohn T."/>
            <person name="Peeters S.H."/>
            <person name="Heuer A."/>
            <person name="Rast P."/>
            <person name="Oberbeckmann S."/>
            <person name="Bunk B."/>
            <person name="Jeske O."/>
            <person name="Meyerdierks A."/>
            <person name="Storesund J.E."/>
            <person name="Kallscheuer N."/>
            <person name="Luecker S."/>
            <person name="Lage O.M."/>
            <person name="Pohl T."/>
            <person name="Merkel B.J."/>
            <person name="Hornburger P."/>
            <person name="Mueller R.-W."/>
            <person name="Bruemmer F."/>
            <person name="Labrenz M."/>
            <person name="Spormann A.M."/>
            <person name="Op den Camp H."/>
            <person name="Overmann J."/>
            <person name="Amann R."/>
            <person name="Jetten M.S.M."/>
            <person name="Mascher T."/>
            <person name="Medema M.H."/>
            <person name="Devos D.P."/>
            <person name="Kaster A.-K."/>
            <person name="Ovreas L."/>
            <person name="Rohde M."/>
            <person name="Galperin M.Y."/>
            <person name="Jogler C."/>
        </authorList>
    </citation>
    <scope>NUCLEOTIDE SEQUENCE [LARGE SCALE GENOMIC DNA]</scope>
    <source>
        <strain evidence="6 7">Enr13</strain>
    </source>
</reference>
<dbReference type="InterPro" id="IPR013427">
    <property type="entry name" value="Haem-bd_dom_put"/>
</dbReference>
<evidence type="ECO:0000313" key="7">
    <source>
        <dbReference type="Proteomes" id="UP000319004"/>
    </source>
</evidence>
<dbReference type="EMBL" id="CP037423">
    <property type="protein sequence ID" value="QDV42672.1"/>
    <property type="molecule type" value="Genomic_DNA"/>
</dbReference>
<dbReference type="GO" id="GO:0046872">
    <property type="term" value="F:metal ion binding"/>
    <property type="evidence" value="ECO:0007669"/>
    <property type="project" value="UniProtKB-KW"/>
</dbReference>
<dbReference type="InterPro" id="IPR011042">
    <property type="entry name" value="6-blade_b-propeller_TolB-like"/>
</dbReference>
<dbReference type="InterPro" id="IPR036909">
    <property type="entry name" value="Cyt_c-like_dom_sf"/>
</dbReference>
<evidence type="ECO:0000313" key="6">
    <source>
        <dbReference type="EMBL" id="QDV42672.1"/>
    </source>
</evidence>
<dbReference type="InterPro" id="IPR016024">
    <property type="entry name" value="ARM-type_fold"/>
</dbReference>
<name>A0A518HPA0_9BACT</name>
<dbReference type="PROSITE" id="PS51007">
    <property type="entry name" value="CYTC"/>
    <property type="match status" value="1"/>
</dbReference>
<keyword evidence="7" id="KW-1185">Reference proteome</keyword>
<evidence type="ECO:0000256" key="3">
    <source>
        <dbReference type="ARBA" id="ARBA00023004"/>
    </source>
</evidence>
<feature type="domain" description="Cytochrome c" evidence="5">
    <location>
        <begin position="1004"/>
        <end position="1141"/>
    </location>
</feature>
<keyword evidence="1 4" id="KW-0349">Heme</keyword>
<dbReference type="SUPFAM" id="SSF48371">
    <property type="entry name" value="ARM repeat"/>
    <property type="match status" value="1"/>
</dbReference>
<dbReference type="PANTHER" id="PTHR33546:SF1">
    <property type="entry name" value="LARGE, MULTIFUNCTIONAL SECRETED PROTEIN"/>
    <property type="match status" value="1"/>
</dbReference>
<dbReference type="NCBIfam" id="TIGR02604">
    <property type="entry name" value="Piru_Ver_Nterm"/>
    <property type="match status" value="1"/>
</dbReference>
<dbReference type="GO" id="GO:0009055">
    <property type="term" value="F:electron transfer activity"/>
    <property type="evidence" value="ECO:0007669"/>
    <property type="project" value="InterPro"/>
</dbReference>
<evidence type="ECO:0000256" key="2">
    <source>
        <dbReference type="ARBA" id="ARBA00022723"/>
    </source>
</evidence>
<dbReference type="OrthoDB" id="9770043at2"/>
<keyword evidence="2 4" id="KW-0479">Metal-binding</keyword>
<evidence type="ECO:0000256" key="4">
    <source>
        <dbReference type="PROSITE-ProRule" id="PRU00433"/>
    </source>
</evidence>
<accession>A0A518HPA0</accession>
<dbReference type="NCBIfam" id="TIGR02603">
    <property type="entry name" value="CxxCH_TIGR02603"/>
    <property type="match status" value="1"/>
</dbReference>
<dbReference type="Pfam" id="PF13646">
    <property type="entry name" value="HEAT_2"/>
    <property type="match status" value="1"/>
</dbReference>
<evidence type="ECO:0000259" key="5">
    <source>
        <dbReference type="PROSITE" id="PS51007"/>
    </source>
</evidence>